<accession>A0A9P0Q9C1</accession>
<evidence type="ECO:0000313" key="5">
    <source>
        <dbReference type="Proteomes" id="UP001152888"/>
    </source>
</evidence>
<feature type="signal peptide" evidence="1">
    <location>
        <begin position="1"/>
        <end position="18"/>
    </location>
</feature>
<gene>
    <name evidence="2" type="ORF">ACAOBT_LOCUS29807</name>
    <name evidence="3" type="ORF">ACAOBT_LOCUS33615</name>
    <name evidence="4" type="ORF">ACAOBT_LOCUS34501</name>
</gene>
<protein>
    <submittedName>
        <fullName evidence="4">Uncharacterized protein</fullName>
    </submittedName>
</protein>
<feature type="chain" id="PRO_5040652897" evidence="1">
    <location>
        <begin position="19"/>
        <end position="251"/>
    </location>
</feature>
<organism evidence="4 5">
    <name type="scientific">Acanthoscelides obtectus</name>
    <name type="common">Bean weevil</name>
    <name type="synonym">Bruchus obtectus</name>
    <dbReference type="NCBI Taxonomy" id="200917"/>
    <lineage>
        <taxon>Eukaryota</taxon>
        <taxon>Metazoa</taxon>
        <taxon>Ecdysozoa</taxon>
        <taxon>Arthropoda</taxon>
        <taxon>Hexapoda</taxon>
        <taxon>Insecta</taxon>
        <taxon>Pterygota</taxon>
        <taxon>Neoptera</taxon>
        <taxon>Endopterygota</taxon>
        <taxon>Coleoptera</taxon>
        <taxon>Polyphaga</taxon>
        <taxon>Cucujiformia</taxon>
        <taxon>Chrysomeloidea</taxon>
        <taxon>Chrysomelidae</taxon>
        <taxon>Bruchinae</taxon>
        <taxon>Bruchini</taxon>
        <taxon>Acanthoscelides</taxon>
    </lineage>
</organism>
<dbReference type="EMBL" id="CAKOFQ010008362">
    <property type="protein sequence ID" value="CAH2013683.1"/>
    <property type="molecule type" value="Genomic_DNA"/>
</dbReference>
<reference evidence="4" key="1">
    <citation type="submission" date="2022-03" db="EMBL/GenBank/DDBJ databases">
        <authorList>
            <person name="Sayadi A."/>
        </authorList>
    </citation>
    <scope>NUCLEOTIDE SEQUENCE</scope>
</reference>
<evidence type="ECO:0000313" key="3">
    <source>
        <dbReference type="EMBL" id="CAH2013683.1"/>
    </source>
</evidence>
<evidence type="ECO:0000313" key="4">
    <source>
        <dbReference type="EMBL" id="CAH2015080.1"/>
    </source>
</evidence>
<name>A0A9P0Q9C1_ACAOB</name>
<proteinExistence type="predicted"/>
<dbReference type="EMBL" id="CAKOFQ010007763">
    <property type="protein sequence ID" value="CAH2007729.1"/>
    <property type="molecule type" value="Genomic_DNA"/>
</dbReference>
<sequence length="251" mass="28047">MYRIYIVLVQCLLVGVFAREVPQIINDSPLDNYSSDTHLNRQPRFIREAVTQTVYQDKVVTSLVPSSCVYVDPSLPPCRNVRYLRFPSFITTGLNQQFGPIDAPPASDKSGGQINSTSLSWGEYLGFYPRTETVTKINLHTTVVQDPRIMVTFAVKGCKPLKIPGDLNRCADEGMTPLPIQEILPTSTVALTYTKTALPIDNNLSNHRLEPELYTNKNVNEIDENVGYIESSTVIRENLEASKATQPLPFP</sequence>
<dbReference type="EMBL" id="CAKOFQ010008598">
    <property type="protein sequence ID" value="CAH2015080.1"/>
    <property type="molecule type" value="Genomic_DNA"/>
</dbReference>
<comment type="caution">
    <text evidence="4">The sequence shown here is derived from an EMBL/GenBank/DDBJ whole genome shotgun (WGS) entry which is preliminary data.</text>
</comment>
<keyword evidence="5" id="KW-1185">Reference proteome</keyword>
<evidence type="ECO:0000313" key="2">
    <source>
        <dbReference type="EMBL" id="CAH2007729.1"/>
    </source>
</evidence>
<keyword evidence="1" id="KW-0732">Signal</keyword>
<dbReference type="Proteomes" id="UP001152888">
    <property type="component" value="Unassembled WGS sequence"/>
</dbReference>
<evidence type="ECO:0000256" key="1">
    <source>
        <dbReference type="SAM" id="SignalP"/>
    </source>
</evidence>
<dbReference type="AlphaFoldDB" id="A0A9P0Q9C1"/>
<dbReference type="OrthoDB" id="6747713at2759"/>